<protein>
    <submittedName>
        <fullName evidence="1">DNA polymerase III subunit delta</fullName>
    </submittedName>
</protein>
<dbReference type="RefSeq" id="WP_236822788.1">
    <property type="nucleotide sequence ID" value="NZ_CP046391.1"/>
</dbReference>
<organism evidence="1 2">
    <name type="scientific">Anaplasma platys</name>
    <dbReference type="NCBI Taxonomy" id="949"/>
    <lineage>
        <taxon>Bacteria</taxon>
        <taxon>Pseudomonadati</taxon>
        <taxon>Pseudomonadota</taxon>
        <taxon>Alphaproteobacteria</taxon>
        <taxon>Rickettsiales</taxon>
        <taxon>Anaplasmataceae</taxon>
        <taxon>Anaplasma</taxon>
    </lineage>
</organism>
<dbReference type="InterPro" id="IPR050238">
    <property type="entry name" value="DNA_Rep/Repair_Clamp_Loader"/>
</dbReference>
<evidence type="ECO:0000313" key="1">
    <source>
        <dbReference type="EMBL" id="QJC27668.1"/>
    </source>
</evidence>
<reference evidence="1 2" key="1">
    <citation type="journal article" date="2020" name="Pathogens">
        <title>First Whole Genome Sequence of Anaplasma platys, an Obligate Intracellular Rickettsial Pathogen of Dogs.</title>
        <authorList>
            <person name="Llanes A."/>
            <person name="Rajeev S."/>
        </authorList>
    </citation>
    <scope>NUCLEOTIDE SEQUENCE [LARGE SCALE GENOMIC DNA]</scope>
    <source>
        <strain evidence="1 2">S3</strain>
    </source>
</reference>
<evidence type="ECO:0000313" key="2">
    <source>
        <dbReference type="Proteomes" id="UP000500930"/>
    </source>
</evidence>
<dbReference type="AlphaFoldDB" id="A0A858PYN9"/>
<keyword evidence="2" id="KW-1185">Reference proteome</keyword>
<dbReference type="SUPFAM" id="SSF52540">
    <property type="entry name" value="P-loop containing nucleoside triphosphate hydrolases"/>
    <property type="match status" value="1"/>
</dbReference>
<dbReference type="Gene3D" id="3.40.50.300">
    <property type="entry name" value="P-loop containing nucleotide triphosphate hydrolases"/>
    <property type="match status" value="1"/>
</dbReference>
<dbReference type="GO" id="GO:0009360">
    <property type="term" value="C:DNA polymerase III complex"/>
    <property type="evidence" value="ECO:0007669"/>
    <property type="project" value="TreeGrafter"/>
</dbReference>
<dbReference type="InterPro" id="IPR027417">
    <property type="entry name" value="P-loop_NTPase"/>
</dbReference>
<gene>
    <name evidence="1" type="ORF">ANPL_02030</name>
</gene>
<dbReference type="EMBL" id="CP046391">
    <property type="protein sequence ID" value="QJC27668.1"/>
    <property type="molecule type" value="Genomic_DNA"/>
</dbReference>
<accession>A0A858PYN9</accession>
<dbReference type="Pfam" id="PF13177">
    <property type="entry name" value="DNA_pol3_delta2"/>
    <property type="match status" value="1"/>
</dbReference>
<dbReference type="PANTHER" id="PTHR11669:SF8">
    <property type="entry name" value="DNA POLYMERASE III SUBUNIT DELTA"/>
    <property type="match status" value="1"/>
</dbReference>
<name>A0A858PYN9_9RICK</name>
<dbReference type="GO" id="GO:0006261">
    <property type="term" value="P:DNA-templated DNA replication"/>
    <property type="evidence" value="ECO:0007669"/>
    <property type="project" value="TreeGrafter"/>
</dbReference>
<proteinExistence type="predicted"/>
<dbReference type="Proteomes" id="UP000500930">
    <property type="component" value="Chromosome"/>
</dbReference>
<dbReference type="PANTHER" id="PTHR11669">
    <property type="entry name" value="REPLICATION FACTOR C / DNA POLYMERASE III GAMMA-TAU SUBUNIT"/>
    <property type="match status" value="1"/>
</dbReference>
<dbReference type="KEGG" id="aplt:ANPL_02030"/>
<sequence>MTQYVLHIERIMDTVIGHNAQKQTLWQNDSVNTWLICGKRGIGKAKLSHAYARHITHSKHLESHPDVVIVADDSSPIGIDKVRDIKNFLHMTTICSQRKVAIIDGIDNMGEPAVNSMLKILEEPPKSSLIMLISHNHHKVPVVLRSRCMPLRCSVLSTEETKQVVSANFPNLSMADQAVALYPGTPGMITEDIEKEIAMYQGFVSLIEKKCTNSFLEYLLESDLPLMRMEYIALKALHDSIAYMLELQKSNKMLLEATFVVEMLDKYFKAQEVFATSRKLHIHRESTILRTVGIISSIFSFRK</sequence>